<evidence type="ECO:0000313" key="1">
    <source>
        <dbReference type="EMBL" id="KAA1104140.1"/>
    </source>
</evidence>
<dbReference type="AlphaFoldDB" id="A0A5B0PU32"/>
<organism evidence="1 2">
    <name type="scientific">Puccinia graminis f. sp. tritici</name>
    <dbReference type="NCBI Taxonomy" id="56615"/>
    <lineage>
        <taxon>Eukaryota</taxon>
        <taxon>Fungi</taxon>
        <taxon>Dikarya</taxon>
        <taxon>Basidiomycota</taxon>
        <taxon>Pucciniomycotina</taxon>
        <taxon>Pucciniomycetes</taxon>
        <taxon>Pucciniales</taxon>
        <taxon>Pucciniaceae</taxon>
        <taxon>Puccinia</taxon>
    </lineage>
</organism>
<proteinExistence type="predicted"/>
<evidence type="ECO:0008006" key="3">
    <source>
        <dbReference type="Google" id="ProtNLM"/>
    </source>
</evidence>
<name>A0A5B0PU32_PUCGR</name>
<evidence type="ECO:0000313" key="2">
    <source>
        <dbReference type="Proteomes" id="UP000324748"/>
    </source>
</evidence>
<reference evidence="1 2" key="1">
    <citation type="submission" date="2019-05" db="EMBL/GenBank/DDBJ databases">
        <title>Emergence of the Ug99 lineage of the wheat stem rust pathogen through somatic hybridization.</title>
        <authorList>
            <person name="Li F."/>
            <person name="Upadhyaya N.M."/>
            <person name="Sperschneider J."/>
            <person name="Matny O."/>
            <person name="Nguyen-Phuc H."/>
            <person name="Mago R."/>
            <person name="Raley C."/>
            <person name="Miller M.E."/>
            <person name="Silverstein K.A.T."/>
            <person name="Henningsen E."/>
            <person name="Hirsch C.D."/>
            <person name="Visser B."/>
            <person name="Pretorius Z.A."/>
            <person name="Steffenson B.J."/>
            <person name="Schwessinger B."/>
            <person name="Dodds P.N."/>
            <person name="Figueroa M."/>
        </authorList>
    </citation>
    <scope>NUCLEOTIDE SEQUENCE [LARGE SCALE GENOMIC DNA]</scope>
    <source>
        <strain evidence="1">21-0</strain>
    </source>
</reference>
<dbReference type="EMBL" id="VSWC01000041">
    <property type="protein sequence ID" value="KAA1104140.1"/>
    <property type="molecule type" value="Genomic_DNA"/>
</dbReference>
<sequence>MNSLPVEVLTSILKHLNVGEDHDCEHPSSSAYWSVPLQTQAAFWERRVAADRTAWNLGVEFRTISRQFNHAISARMNQSVILAGPMNAAFVPRSHLLTSPCKRLKIYSTSGCSQGLQLLRDNSATIKSFFVEMGHAPSWTQWPNLLPRLDLRSTSFPLLTSFTFRTNAGCEWLRFDTLVELLRNSPCLKHLTVFQLLGSRDGAENMEGFGPRGEPACQLVSLHVRRTWALHPENLQFIVAKSHSSLRQLTWVLEKYVTSREPREYNKLGRKYEAYTFFHGFRRCRQIETLRIADMVRDEVPPRNIRREAFNWSSYMGDVLNSMMPHLEHLQHLEVCGMVELPLLHAWNQNVLPFHLKSLFIDRYFGYRFKDLILHLDRAEGPLSRLEKLAIDEQVEVDCPTEEWHAMRALCQRRGVEFRIHRDDLSQNGATQTVWWLGLA</sequence>
<keyword evidence="2" id="KW-1185">Reference proteome</keyword>
<dbReference type="InterPro" id="IPR032675">
    <property type="entry name" value="LRR_dom_sf"/>
</dbReference>
<dbReference type="Gene3D" id="3.80.10.10">
    <property type="entry name" value="Ribonuclease Inhibitor"/>
    <property type="match status" value="1"/>
</dbReference>
<dbReference type="Proteomes" id="UP000324748">
    <property type="component" value="Unassembled WGS sequence"/>
</dbReference>
<gene>
    <name evidence="1" type="ORF">PGT21_011881</name>
</gene>
<comment type="caution">
    <text evidence="1">The sequence shown here is derived from an EMBL/GenBank/DDBJ whole genome shotgun (WGS) entry which is preliminary data.</text>
</comment>
<dbReference type="OrthoDB" id="2495962at2759"/>
<accession>A0A5B0PU32</accession>
<protein>
    <recommendedName>
        <fullName evidence="3">F-box domain-containing protein</fullName>
    </recommendedName>
</protein>